<feature type="compositionally biased region" description="Acidic residues" evidence="2">
    <location>
        <begin position="57"/>
        <end position="76"/>
    </location>
</feature>
<dbReference type="PROSITE" id="PS50878">
    <property type="entry name" value="RT_POL"/>
    <property type="match status" value="1"/>
</dbReference>
<dbReference type="InterPro" id="IPR043502">
    <property type="entry name" value="DNA/RNA_pol_sf"/>
</dbReference>
<dbReference type="PANTHER" id="PTHR37984">
    <property type="entry name" value="PROTEIN CBG26694"/>
    <property type="match status" value="1"/>
</dbReference>
<feature type="region of interest" description="Disordered" evidence="2">
    <location>
        <begin position="1"/>
        <end position="78"/>
    </location>
</feature>
<dbReference type="SUPFAM" id="SSF53098">
    <property type="entry name" value="Ribonuclease H-like"/>
    <property type="match status" value="1"/>
</dbReference>
<feature type="domain" description="Integrase catalytic" evidence="4">
    <location>
        <begin position="694"/>
        <end position="857"/>
    </location>
</feature>
<name>A0ABQ5EV37_9ASTR</name>
<reference evidence="5" key="2">
    <citation type="submission" date="2022-01" db="EMBL/GenBank/DDBJ databases">
        <authorList>
            <person name="Yamashiro T."/>
            <person name="Shiraishi A."/>
            <person name="Satake H."/>
            <person name="Nakayama K."/>
        </authorList>
    </citation>
    <scope>NUCLEOTIDE SEQUENCE</scope>
</reference>
<keyword evidence="5" id="KW-0548">Nucleotidyltransferase</keyword>
<evidence type="ECO:0000259" key="4">
    <source>
        <dbReference type="PROSITE" id="PS50994"/>
    </source>
</evidence>
<evidence type="ECO:0000256" key="1">
    <source>
        <dbReference type="ARBA" id="ARBA00023268"/>
    </source>
</evidence>
<sequence length="862" mass="99150">MFSPSTVTYTTTSTLRDASPTALSPGYIADFDPEEDEEDPADHLVDGGDNDDNKSSDDDDDDDDVVKDEEDEEEEEHLALADPSAEMMTTVNQGMSVEEIGRVVAQRVANAIEAIAIYETKTNMAHKSISQTKREEDKGNETRLNIISCTKTQKYLLKGHHVFLAHVTTKETEDKSGEKRLEDVPIVQDFPKVFPEELSGLPPTRQVEFQIDLMPGAAPVARAPYRLAPSEMKELSEQLQELSDKGFIRPSSSPWGAPVLFVKKKDGSFRMCIDYQELNKLTVKNRYPLPRIDDLFDQLQGSSVYSKIDLRSGYHQLRVREEDIPKTAFKTRYGHYELQVMPFGLTNAPAVFMDLMNRVCKSYLDKFVIVFIDDILIYSKNKNKHEEHLKAILELLKKEEFQGIHVDPAKIKSIKDWASSKTPTEIRQFLGLVGYFRRFIEGFSKVAKPMTKLMQKKVAFEWGDKQEAAFQTLKNKLCSAPIIALPQGAANFIVYCDASHKGLGAVLMQNEKVIAYASRQLKIYEKNYTTHDLELGAVVFAPKIWRHYLYETKHTVFTDHKSLQHILDQKELNMRQRRCRKEWIKPLRVRALVMTIGLDRPNQILEDQIEAHKPENIKKEDVGGMIRKDIQKEKHESHKSKYSIHPGSDKMYQDMKKLYWWPNMKADIATYVSKCLTYAKVKAEHQRPSGLLVQPKIPQWKWDNITMDFVTKPPKSSQGYDTIWVIVDRITKSAIFTPMRETNSIEKLARMYLKEVVTRHGIPILIIYDRDPRFASNFWRSLQKTLGTSLDMSTSYHPQTDEQSKRTIQTLEDILRACVIDFGNGWVKHLPLVEFSYNNRYHASIKAAPFEITLRRQVSVQP</sequence>
<feature type="compositionally biased region" description="Acidic residues" evidence="2">
    <location>
        <begin position="31"/>
        <end position="40"/>
    </location>
</feature>
<comment type="caution">
    <text evidence="5">The sequence shown here is derived from an EMBL/GenBank/DDBJ whole genome shotgun (WGS) entry which is preliminary data.</text>
</comment>
<dbReference type="InterPro" id="IPR043128">
    <property type="entry name" value="Rev_trsase/Diguanyl_cyclase"/>
</dbReference>
<dbReference type="InterPro" id="IPR001584">
    <property type="entry name" value="Integrase_cat-core"/>
</dbReference>
<gene>
    <name evidence="5" type="ORF">Tco_0989854</name>
</gene>
<dbReference type="Proteomes" id="UP001151760">
    <property type="component" value="Unassembled WGS sequence"/>
</dbReference>
<dbReference type="PROSITE" id="PS50994">
    <property type="entry name" value="INTEGRASE"/>
    <property type="match status" value="1"/>
</dbReference>
<dbReference type="Gene3D" id="3.30.420.10">
    <property type="entry name" value="Ribonuclease H-like superfamily/Ribonuclease H"/>
    <property type="match status" value="1"/>
</dbReference>
<dbReference type="PANTHER" id="PTHR37984:SF5">
    <property type="entry name" value="PROTEIN NYNRIN-LIKE"/>
    <property type="match status" value="1"/>
</dbReference>
<dbReference type="CDD" id="cd09274">
    <property type="entry name" value="RNase_HI_RT_Ty3"/>
    <property type="match status" value="1"/>
</dbReference>
<dbReference type="InterPro" id="IPR041588">
    <property type="entry name" value="Integrase_H2C2"/>
</dbReference>
<evidence type="ECO:0000259" key="3">
    <source>
        <dbReference type="PROSITE" id="PS50878"/>
    </source>
</evidence>
<evidence type="ECO:0000256" key="2">
    <source>
        <dbReference type="SAM" id="MobiDB-lite"/>
    </source>
</evidence>
<dbReference type="GO" id="GO:0003964">
    <property type="term" value="F:RNA-directed DNA polymerase activity"/>
    <property type="evidence" value="ECO:0007669"/>
    <property type="project" value="UniProtKB-KW"/>
</dbReference>
<dbReference type="Gene3D" id="1.10.340.70">
    <property type="match status" value="1"/>
</dbReference>
<protein>
    <submittedName>
        <fullName evidence="5">Reverse transcriptase domain-containing protein</fullName>
    </submittedName>
</protein>
<dbReference type="Gene3D" id="3.30.70.270">
    <property type="match status" value="2"/>
</dbReference>
<evidence type="ECO:0000313" key="5">
    <source>
        <dbReference type="EMBL" id="GJT54800.1"/>
    </source>
</evidence>
<keyword evidence="5" id="KW-0695">RNA-directed DNA polymerase</keyword>
<dbReference type="SUPFAM" id="SSF56672">
    <property type="entry name" value="DNA/RNA polymerases"/>
    <property type="match status" value="1"/>
</dbReference>
<organism evidence="5 6">
    <name type="scientific">Tanacetum coccineum</name>
    <dbReference type="NCBI Taxonomy" id="301880"/>
    <lineage>
        <taxon>Eukaryota</taxon>
        <taxon>Viridiplantae</taxon>
        <taxon>Streptophyta</taxon>
        <taxon>Embryophyta</taxon>
        <taxon>Tracheophyta</taxon>
        <taxon>Spermatophyta</taxon>
        <taxon>Magnoliopsida</taxon>
        <taxon>eudicotyledons</taxon>
        <taxon>Gunneridae</taxon>
        <taxon>Pentapetalae</taxon>
        <taxon>asterids</taxon>
        <taxon>campanulids</taxon>
        <taxon>Asterales</taxon>
        <taxon>Asteraceae</taxon>
        <taxon>Asteroideae</taxon>
        <taxon>Anthemideae</taxon>
        <taxon>Anthemidinae</taxon>
        <taxon>Tanacetum</taxon>
    </lineage>
</organism>
<proteinExistence type="predicted"/>
<dbReference type="CDD" id="cd01647">
    <property type="entry name" value="RT_LTR"/>
    <property type="match status" value="1"/>
</dbReference>
<reference evidence="5" key="1">
    <citation type="journal article" date="2022" name="Int. J. Mol. Sci.">
        <title>Draft Genome of Tanacetum Coccineum: Genomic Comparison of Closely Related Tanacetum-Family Plants.</title>
        <authorList>
            <person name="Yamashiro T."/>
            <person name="Shiraishi A."/>
            <person name="Nakayama K."/>
            <person name="Satake H."/>
        </authorList>
    </citation>
    <scope>NUCLEOTIDE SEQUENCE</scope>
</reference>
<feature type="compositionally biased region" description="Low complexity" evidence="2">
    <location>
        <begin position="1"/>
        <end position="14"/>
    </location>
</feature>
<keyword evidence="1" id="KW-0511">Multifunctional enzyme</keyword>
<feature type="compositionally biased region" description="Basic and acidic residues" evidence="2">
    <location>
        <begin position="41"/>
        <end position="56"/>
    </location>
</feature>
<dbReference type="InterPro" id="IPR050951">
    <property type="entry name" value="Retrovirus_Pol_polyprotein"/>
</dbReference>
<dbReference type="Pfam" id="PF00078">
    <property type="entry name" value="RVT_1"/>
    <property type="match status" value="1"/>
</dbReference>
<keyword evidence="6" id="KW-1185">Reference proteome</keyword>
<accession>A0ABQ5EV37</accession>
<dbReference type="InterPro" id="IPR000477">
    <property type="entry name" value="RT_dom"/>
</dbReference>
<dbReference type="InterPro" id="IPR036397">
    <property type="entry name" value="RNaseH_sf"/>
</dbReference>
<evidence type="ECO:0000313" key="6">
    <source>
        <dbReference type="Proteomes" id="UP001151760"/>
    </source>
</evidence>
<dbReference type="Pfam" id="PF17919">
    <property type="entry name" value="RT_RNaseH_2"/>
    <property type="match status" value="1"/>
</dbReference>
<dbReference type="Gene3D" id="3.10.10.10">
    <property type="entry name" value="HIV Type 1 Reverse Transcriptase, subunit A, domain 1"/>
    <property type="match status" value="1"/>
</dbReference>
<dbReference type="InterPro" id="IPR012337">
    <property type="entry name" value="RNaseH-like_sf"/>
</dbReference>
<dbReference type="InterPro" id="IPR041577">
    <property type="entry name" value="RT_RNaseH_2"/>
</dbReference>
<keyword evidence="5" id="KW-0808">Transferase</keyword>
<dbReference type="EMBL" id="BQNB010016704">
    <property type="protein sequence ID" value="GJT54800.1"/>
    <property type="molecule type" value="Genomic_DNA"/>
</dbReference>
<feature type="domain" description="Reverse transcriptase" evidence="3">
    <location>
        <begin position="243"/>
        <end position="434"/>
    </location>
</feature>
<dbReference type="Pfam" id="PF17921">
    <property type="entry name" value="Integrase_H2C2"/>
    <property type="match status" value="1"/>
</dbReference>